<dbReference type="SMART" id="SM00181">
    <property type="entry name" value="EGF"/>
    <property type="match status" value="5"/>
</dbReference>
<dbReference type="Pfam" id="PF00094">
    <property type="entry name" value="VWD"/>
    <property type="match status" value="1"/>
</dbReference>
<evidence type="ECO:0000313" key="11">
    <source>
        <dbReference type="RefSeq" id="XP_019618496.1"/>
    </source>
</evidence>
<feature type="disulfide bond" evidence="5">
    <location>
        <begin position="1106"/>
        <end position="1115"/>
    </location>
</feature>
<dbReference type="PROSITE" id="PS01187">
    <property type="entry name" value="EGF_CA"/>
    <property type="match status" value="1"/>
</dbReference>
<dbReference type="InterPro" id="IPR050969">
    <property type="entry name" value="Dev_Signal_Modulators"/>
</dbReference>
<dbReference type="PROSITE" id="PS50026">
    <property type="entry name" value="EGF_3"/>
    <property type="match status" value="1"/>
</dbReference>
<evidence type="ECO:0000256" key="3">
    <source>
        <dbReference type="ARBA" id="ARBA00023157"/>
    </source>
</evidence>
<evidence type="ECO:0000256" key="4">
    <source>
        <dbReference type="ARBA" id="ARBA00023180"/>
    </source>
</evidence>
<dbReference type="PROSITE" id="PS00010">
    <property type="entry name" value="ASX_HYDROXYL"/>
    <property type="match status" value="1"/>
</dbReference>
<feature type="domain" description="EGF-like" evidence="8">
    <location>
        <begin position="1081"/>
        <end position="1116"/>
    </location>
</feature>
<evidence type="ECO:0000259" key="8">
    <source>
        <dbReference type="PROSITE" id="PS50026"/>
    </source>
</evidence>
<dbReference type="PANTHER" id="PTHR14949:SF54">
    <property type="entry name" value="VWFD DOMAIN-CONTAINING PROTEIN"/>
    <property type="match status" value="1"/>
</dbReference>
<keyword evidence="10" id="KW-1185">Reference proteome</keyword>
<keyword evidence="3 5" id="KW-1015">Disulfide bond</keyword>
<dbReference type="InterPro" id="IPR015919">
    <property type="entry name" value="Cadherin-like_sf"/>
</dbReference>
<dbReference type="InterPro" id="IPR013783">
    <property type="entry name" value="Ig-like_fold"/>
</dbReference>
<dbReference type="GO" id="GO:0070697">
    <property type="term" value="F:activin receptor binding"/>
    <property type="evidence" value="ECO:0007669"/>
    <property type="project" value="TreeGrafter"/>
</dbReference>
<evidence type="ECO:0000313" key="10">
    <source>
        <dbReference type="Proteomes" id="UP000515135"/>
    </source>
</evidence>
<proteinExistence type="predicted"/>
<dbReference type="GO" id="GO:0005509">
    <property type="term" value="F:calcium ion binding"/>
    <property type="evidence" value="ECO:0007669"/>
    <property type="project" value="InterPro"/>
</dbReference>
<dbReference type="GO" id="GO:0038092">
    <property type="term" value="P:nodal signaling pathway"/>
    <property type="evidence" value="ECO:0007669"/>
    <property type="project" value="TreeGrafter"/>
</dbReference>
<dbReference type="RefSeq" id="XP_019618496.1">
    <property type="nucleotide sequence ID" value="XM_019762937.1"/>
</dbReference>
<keyword evidence="2" id="KW-0175">Coiled coil</keyword>
<dbReference type="InterPro" id="IPR000742">
    <property type="entry name" value="EGF"/>
</dbReference>
<sequence>MLLTWGIDKYKVKTKKTKLFLTALTFGDPCQTYEALDEPLRSVGALWAAPDPSLCDSGLQTNWYRFVSPAGGVIPTNCSLLSRTSCSTLGPVWMKGTLPTTSEGEAPRQVCRRTYASGDCEGYCWKLSNGILGGTVVMFCDFDAPPWSNLTVEVFWTADNDVIYETSLVNGESQTVLDQNHLKLGMGKNITCKVRGRYTTGGAPGTLEVSNDFFAGVTVLKKVFTVDEDGPTNSIQLQPTLPLDCSSLGPYCTVSIPVNFEEESHRVCHGGEVPQVVTDGNAVTDSGNTCSFLYGVDDWNVNGIIDIPVIAVRDSQVDGLGYMRVKFGPFAAGVSDLWDGYQLEDVEILSQDKDSIGDVTCTSTGDPHYTTFDGRFYHVYEQQTFTLYKHRDLPIEVQTRTRMCFRGNVACNCGVAVRSGNETLILNKCAGGIQRYNFPSGSWTVYDGFLASRIDHYGPVGEDINFYKDRNSRFYVFLPTGSLIDIQVKGDGVNPYMDIAIRPSADDKGNTLGLCGTFDGDRTNDGLHRDLSTVSTIHHNQVMTSGNSAFVNSWRVDDANNIFYGNVHPLPASEIERRYCSCVTDGRGQNIHCKISPAYDCKAAELKSRGIQPIENNSARRRRDTSYNDDVYDDDMFGFDDSAPSSPVTPPTWPAPNGMTEAEARAYCENNLVNSPSGQLCSSILGDSIDTSSVVDSCVVDIQATGDTTFVQTVVSSLEARCSDALYKNLTCWTSNNNVTLEPPSFFFETVSCPNNCSGRGVCEKGQCVCQKGFEGPSCSIETDAPPKAYFIPKEGLCDINSRPCERTPVIGRDFLQSENLTCSLQTAQIDENGVHPLPVENITVPATFEDDSRVICPLPPSISRRSTAAGHRTTAEATLVSISNDGVRFSPPVLLITYDAVCQDCNVTGFCVLRNNSCEIDGTCYSSGDTQIGNWCKQCVPSVNVSAWSDRLDNAPPVFEPTGDIIAFINHQLNFTVKAADPENHPYLSYSLVGASPDPDLSLSSDGLLNWTPKLNTTIIVNVTAADECGASSTESFTVIARDCPCQNGGMCPSFALDSPDNINCSCNGTGFTGQMCDVDVDECADSPCVHGVCNNTVGGFQCDCEQYYTGPLCDQETPCFSNPCPDNGTCADIPGAIQCTICPEGSACVVIEIPLDPCSPNPCYADVTCDVVDDVYSCGPCPAGMTGDGVSCVQVIGCSSQPCYPEVTCTDVPGGHECGDCPQGMTGDGKNCTQDTGVADQQGSSWYEQPAYIALLSVGAVVAAAALIGVAVWRVKPHNVTKIKVGDLPLEDRKKSDGAGSRHAEGMLDQDDKND</sequence>
<dbReference type="Gene3D" id="2.10.25.10">
    <property type="entry name" value="Laminin"/>
    <property type="match status" value="5"/>
</dbReference>
<keyword evidence="1" id="KW-0732">Signal</keyword>
<dbReference type="GO" id="GO:0009986">
    <property type="term" value="C:cell surface"/>
    <property type="evidence" value="ECO:0007669"/>
    <property type="project" value="TreeGrafter"/>
</dbReference>
<name>A0A6P4YMV5_BRABE</name>
<feature type="transmembrane region" description="Helical" evidence="7">
    <location>
        <begin position="1253"/>
        <end position="1275"/>
    </location>
</feature>
<dbReference type="Gene3D" id="2.60.40.10">
    <property type="entry name" value="Immunoglobulins"/>
    <property type="match status" value="1"/>
</dbReference>
<dbReference type="PANTHER" id="PTHR14949">
    <property type="entry name" value="EGF-LIKE-DOMAIN, MULTIPLE 7, 8"/>
    <property type="match status" value="1"/>
</dbReference>
<dbReference type="KEGG" id="bbel:109465581"/>
<keyword evidence="7" id="KW-1133">Transmembrane helix</keyword>
<feature type="domain" description="VWFD" evidence="9">
    <location>
        <begin position="359"/>
        <end position="562"/>
    </location>
</feature>
<dbReference type="GO" id="GO:0009952">
    <property type="term" value="P:anterior/posterior pattern specification"/>
    <property type="evidence" value="ECO:0007669"/>
    <property type="project" value="TreeGrafter"/>
</dbReference>
<dbReference type="PROSITE" id="PS01186">
    <property type="entry name" value="EGF_2"/>
    <property type="match status" value="1"/>
</dbReference>
<dbReference type="GO" id="GO:0007368">
    <property type="term" value="P:determination of left/right symmetry"/>
    <property type="evidence" value="ECO:0007669"/>
    <property type="project" value="TreeGrafter"/>
</dbReference>
<dbReference type="InterPro" id="IPR058727">
    <property type="entry name" value="Helical_Vwde"/>
</dbReference>
<evidence type="ECO:0000259" key="9">
    <source>
        <dbReference type="PROSITE" id="PS51233"/>
    </source>
</evidence>
<evidence type="ECO:0000256" key="5">
    <source>
        <dbReference type="PROSITE-ProRule" id="PRU00076"/>
    </source>
</evidence>
<keyword evidence="4" id="KW-0325">Glycoprotein</keyword>
<dbReference type="InterPro" id="IPR000152">
    <property type="entry name" value="EGF-type_Asp/Asn_hydroxyl_site"/>
</dbReference>
<evidence type="ECO:0000256" key="1">
    <source>
        <dbReference type="ARBA" id="ARBA00022729"/>
    </source>
</evidence>
<keyword evidence="7" id="KW-0472">Membrane</keyword>
<dbReference type="Pfam" id="PF23106">
    <property type="entry name" value="EGF_Teneurin"/>
    <property type="match status" value="1"/>
</dbReference>
<dbReference type="OrthoDB" id="382013at2759"/>
<dbReference type="Proteomes" id="UP000515135">
    <property type="component" value="Unplaced"/>
</dbReference>
<feature type="disulfide bond" evidence="5">
    <location>
        <begin position="1085"/>
        <end position="1095"/>
    </location>
</feature>
<comment type="caution">
    <text evidence="5">Lacks conserved residue(s) required for the propagation of feature annotation.</text>
</comment>
<accession>A0A6P4YMV5</accession>
<dbReference type="InterPro" id="IPR018097">
    <property type="entry name" value="EGF_Ca-bd_CS"/>
</dbReference>
<dbReference type="PROSITE" id="PS51233">
    <property type="entry name" value="VWFD"/>
    <property type="match status" value="1"/>
</dbReference>
<evidence type="ECO:0000256" key="2">
    <source>
        <dbReference type="ARBA" id="ARBA00023054"/>
    </source>
</evidence>
<dbReference type="SUPFAM" id="SSF57196">
    <property type="entry name" value="EGF/Laminin"/>
    <property type="match status" value="2"/>
</dbReference>
<feature type="region of interest" description="Disordered" evidence="6">
    <location>
        <begin position="1293"/>
        <end position="1317"/>
    </location>
</feature>
<organism evidence="10 11">
    <name type="scientific">Branchiostoma belcheri</name>
    <name type="common">Amphioxus</name>
    <dbReference type="NCBI Taxonomy" id="7741"/>
    <lineage>
        <taxon>Eukaryota</taxon>
        <taxon>Metazoa</taxon>
        <taxon>Chordata</taxon>
        <taxon>Cephalochordata</taxon>
        <taxon>Leptocardii</taxon>
        <taxon>Amphioxiformes</taxon>
        <taxon>Branchiostomatidae</taxon>
        <taxon>Branchiostoma</taxon>
    </lineage>
</organism>
<dbReference type="InterPro" id="IPR001846">
    <property type="entry name" value="VWF_type-D"/>
</dbReference>
<dbReference type="SUPFAM" id="SSF49313">
    <property type="entry name" value="Cadherin-like"/>
    <property type="match status" value="1"/>
</dbReference>
<dbReference type="CDD" id="cd00054">
    <property type="entry name" value="EGF_CA"/>
    <property type="match status" value="1"/>
</dbReference>
<keyword evidence="5" id="KW-0245">EGF-like domain</keyword>
<dbReference type="GeneID" id="109465581"/>
<dbReference type="InterPro" id="IPR001881">
    <property type="entry name" value="EGF-like_Ca-bd_dom"/>
</dbReference>
<dbReference type="FunFam" id="2.10.25.10:FF:000001">
    <property type="entry name" value="Tenascin C"/>
    <property type="match status" value="1"/>
</dbReference>
<dbReference type="GO" id="GO:0038100">
    <property type="term" value="F:nodal binding"/>
    <property type="evidence" value="ECO:0007669"/>
    <property type="project" value="TreeGrafter"/>
</dbReference>
<dbReference type="SMART" id="SM00179">
    <property type="entry name" value="EGF_CA"/>
    <property type="match status" value="2"/>
</dbReference>
<dbReference type="Pfam" id="PF26129">
    <property type="entry name" value="Vwde"/>
    <property type="match status" value="1"/>
</dbReference>
<dbReference type="GO" id="GO:0005576">
    <property type="term" value="C:extracellular region"/>
    <property type="evidence" value="ECO:0007669"/>
    <property type="project" value="TreeGrafter"/>
</dbReference>
<reference evidence="11" key="1">
    <citation type="submission" date="2025-08" db="UniProtKB">
        <authorList>
            <consortium name="RefSeq"/>
        </authorList>
    </citation>
    <scope>IDENTIFICATION</scope>
    <source>
        <tissue evidence="11">Gonad</tissue>
    </source>
</reference>
<evidence type="ECO:0000256" key="6">
    <source>
        <dbReference type="SAM" id="MobiDB-lite"/>
    </source>
</evidence>
<evidence type="ECO:0000256" key="7">
    <source>
        <dbReference type="SAM" id="Phobius"/>
    </source>
</evidence>
<gene>
    <name evidence="11" type="primary">LOC109465581</name>
</gene>
<keyword evidence="7" id="KW-0812">Transmembrane</keyword>
<dbReference type="PROSITE" id="PS00022">
    <property type="entry name" value="EGF_1"/>
    <property type="match status" value="2"/>
</dbReference>
<dbReference type="GO" id="GO:0007507">
    <property type="term" value="P:heart development"/>
    <property type="evidence" value="ECO:0007669"/>
    <property type="project" value="TreeGrafter"/>
</dbReference>
<dbReference type="GO" id="GO:0016020">
    <property type="term" value="C:membrane"/>
    <property type="evidence" value="ECO:0007669"/>
    <property type="project" value="InterPro"/>
</dbReference>
<protein>
    <submittedName>
        <fullName evidence="11">Uncharacterized protein LOC109465581</fullName>
    </submittedName>
</protein>